<protein>
    <submittedName>
        <fullName evidence="2">Uncharacterized protein</fullName>
    </submittedName>
</protein>
<dbReference type="AlphaFoldDB" id="A0AA47MWP1"/>
<name>A0AA47MWP1_MERPO</name>
<dbReference type="EMBL" id="JAOPHQ010002203">
    <property type="protein sequence ID" value="KAK0148017.1"/>
    <property type="molecule type" value="Genomic_DNA"/>
</dbReference>
<feature type="compositionally biased region" description="Low complexity" evidence="1">
    <location>
        <begin position="15"/>
        <end position="28"/>
    </location>
</feature>
<reference evidence="2" key="1">
    <citation type="journal article" date="2023" name="Front. Mar. Sci.">
        <title>A new Merluccius polli reference genome to investigate the effects of global change in West African waters.</title>
        <authorList>
            <person name="Mateo J.L."/>
            <person name="Blanco-Fernandez C."/>
            <person name="Garcia-Vazquez E."/>
            <person name="Machado-Schiaffino G."/>
        </authorList>
    </citation>
    <scope>NUCLEOTIDE SEQUENCE</scope>
    <source>
        <strain evidence="2">C29</strain>
        <tissue evidence="2">Fin</tissue>
    </source>
</reference>
<evidence type="ECO:0000256" key="1">
    <source>
        <dbReference type="SAM" id="MobiDB-lite"/>
    </source>
</evidence>
<evidence type="ECO:0000313" key="2">
    <source>
        <dbReference type="EMBL" id="KAK0148017.1"/>
    </source>
</evidence>
<keyword evidence="3" id="KW-1185">Reference proteome</keyword>
<gene>
    <name evidence="2" type="ORF">N1851_012280</name>
</gene>
<evidence type="ECO:0000313" key="3">
    <source>
        <dbReference type="Proteomes" id="UP001174136"/>
    </source>
</evidence>
<accession>A0AA47MWP1</accession>
<feature type="region of interest" description="Disordered" evidence="1">
    <location>
        <begin position="15"/>
        <end position="38"/>
    </location>
</feature>
<sequence length="222" mass="23572">MADILRRQCDYDPATGDSYDFDTTSTSTQARPTRLHPGPCCLPLPPTLRAPGGGADLKITRAATVVVGTPRAPQTRCSGAQPTSGGRQRVFVQMTRAWAQRDSVPTRQKPYLTDGDAARAGHLPLEVSTLHQVSDDERIIQFLELAGCAGAGHQCTSREEARGPAGTRLCKQLGMTFDQLGNTRSSLGEVPLHLAGGCVEETLELSTLRGDGGGHVLPDASL</sequence>
<comment type="caution">
    <text evidence="2">The sequence shown here is derived from an EMBL/GenBank/DDBJ whole genome shotgun (WGS) entry which is preliminary data.</text>
</comment>
<organism evidence="2 3">
    <name type="scientific">Merluccius polli</name>
    <name type="common">Benguela hake</name>
    <name type="synonym">Merluccius cadenati</name>
    <dbReference type="NCBI Taxonomy" id="89951"/>
    <lineage>
        <taxon>Eukaryota</taxon>
        <taxon>Metazoa</taxon>
        <taxon>Chordata</taxon>
        <taxon>Craniata</taxon>
        <taxon>Vertebrata</taxon>
        <taxon>Euteleostomi</taxon>
        <taxon>Actinopterygii</taxon>
        <taxon>Neopterygii</taxon>
        <taxon>Teleostei</taxon>
        <taxon>Neoteleostei</taxon>
        <taxon>Acanthomorphata</taxon>
        <taxon>Zeiogadaria</taxon>
        <taxon>Gadariae</taxon>
        <taxon>Gadiformes</taxon>
        <taxon>Gadoidei</taxon>
        <taxon>Merlucciidae</taxon>
        <taxon>Merluccius</taxon>
    </lineage>
</organism>
<dbReference type="Proteomes" id="UP001174136">
    <property type="component" value="Unassembled WGS sequence"/>
</dbReference>
<proteinExistence type="predicted"/>